<dbReference type="EMBL" id="CAFBPY010000018">
    <property type="protein sequence ID" value="CAB5034796.1"/>
    <property type="molecule type" value="Genomic_DNA"/>
</dbReference>
<name>A0A6J7S152_9ZZZZ</name>
<dbReference type="AlphaFoldDB" id="A0A6J7S152"/>
<accession>A0A6J7S152</accession>
<proteinExistence type="predicted"/>
<reference evidence="1" key="1">
    <citation type="submission" date="2020-05" db="EMBL/GenBank/DDBJ databases">
        <authorList>
            <person name="Chiriac C."/>
            <person name="Salcher M."/>
            <person name="Ghai R."/>
            <person name="Kavagutti S V."/>
        </authorList>
    </citation>
    <scope>NUCLEOTIDE SEQUENCE</scope>
</reference>
<protein>
    <submittedName>
        <fullName evidence="1">Unannotated protein</fullName>
    </submittedName>
</protein>
<organism evidence="1">
    <name type="scientific">freshwater metagenome</name>
    <dbReference type="NCBI Taxonomy" id="449393"/>
    <lineage>
        <taxon>unclassified sequences</taxon>
        <taxon>metagenomes</taxon>
        <taxon>ecological metagenomes</taxon>
    </lineage>
</organism>
<gene>
    <name evidence="1" type="ORF">UFOPK4209_00215</name>
</gene>
<sequence length="72" mass="7594">MARPGSIDKCGIANPCFSHSAKTTSCIRFMTESILCGVSVDTYAIPNPPPRSRSGNSIACTAFISAINSITR</sequence>
<evidence type="ECO:0000313" key="1">
    <source>
        <dbReference type="EMBL" id="CAB5034796.1"/>
    </source>
</evidence>